<evidence type="ECO:0000313" key="3">
    <source>
        <dbReference type="Proteomes" id="UP000198651"/>
    </source>
</evidence>
<name>A0A0S4M2X4_9BURK</name>
<sequence>MSTDTLEIAQEIKKREKLVDEARVLVEQNEKSLELALKAEGVSYDFLDVAKRHLTDKERDTLKKMYDTIQREICRMAEEKSGSSFVPTREEGNDKSKNEGGMGNVPLDVVLSGGGIEGKKVRKKKKKDWI</sequence>
<feature type="region of interest" description="Disordered" evidence="1">
    <location>
        <begin position="80"/>
        <end position="112"/>
    </location>
</feature>
<accession>A0A0S4M2X4</accession>
<evidence type="ECO:0000256" key="1">
    <source>
        <dbReference type="SAM" id="MobiDB-lite"/>
    </source>
</evidence>
<dbReference type="EMBL" id="LN906597">
    <property type="protein sequence ID" value="CUT17082.1"/>
    <property type="molecule type" value="Genomic_DNA"/>
</dbReference>
<dbReference type="AlphaFoldDB" id="A0A0S4M2X4"/>
<reference evidence="3" key="1">
    <citation type="submission" date="2015-11" db="EMBL/GenBank/DDBJ databases">
        <authorList>
            <person name="Seth-Smith H.M.B."/>
        </authorList>
    </citation>
    <scope>NUCLEOTIDE SEQUENCE [LARGE SCALE GENOMIC DNA]</scope>
    <source>
        <strain evidence="3">2013Ark11</strain>
    </source>
</reference>
<dbReference type="STRING" id="1561003.Ark11_0225"/>
<gene>
    <name evidence="2" type="ORF">Ark11_0225</name>
</gene>
<dbReference type="RefSeq" id="WP_092342710.1">
    <property type="nucleotide sequence ID" value="NZ_FLSL01000095.1"/>
</dbReference>
<feature type="compositionally biased region" description="Basic and acidic residues" evidence="1">
    <location>
        <begin position="88"/>
        <end position="98"/>
    </location>
</feature>
<evidence type="ECO:0000313" key="2">
    <source>
        <dbReference type="EMBL" id="CUT17082.1"/>
    </source>
</evidence>
<dbReference type="OrthoDB" id="9887276at2"/>
<organism evidence="2 3">
    <name type="scientific">Candidatus Ichthyocystis hellenicum</name>
    <dbReference type="NCBI Taxonomy" id="1561003"/>
    <lineage>
        <taxon>Bacteria</taxon>
        <taxon>Pseudomonadati</taxon>
        <taxon>Pseudomonadota</taxon>
        <taxon>Betaproteobacteria</taxon>
        <taxon>Burkholderiales</taxon>
        <taxon>Candidatus Ichthyocystis</taxon>
    </lineage>
</organism>
<protein>
    <submittedName>
        <fullName evidence="2">Putative coiled coil protein</fullName>
    </submittedName>
</protein>
<keyword evidence="3" id="KW-1185">Reference proteome</keyword>
<dbReference type="Proteomes" id="UP000198651">
    <property type="component" value="Chromosome I"/>
</dbReference>
<proteinExistence type="predicted"/>